<dbReference type="Proteomes" id="UP000308600">
    <property type="component" value="Unassembled WGS sequence"/>
</dbReference>
<proteinExistence type="predicted"/>
<feature type="non-terminal residue" evidence="1">
    <location>
        <position position="99"/>
    </location>
</feature>
<keyword evidence="2" id="KW-1185">Reference proteome</keyword>
<protein>
    <submittedName>
        <fullName evidence="1">Uncharacterized protein</fullName>
    </submittedName>
</protein>
<name>A0ACD3ATN0_9AGAR</name>
<dbReference type="EMBL" id="ML208348">
    <property type="protein sequence ID" value="TFK68599.1"/>
    <property type="molecule type" value="Genomic_DNA"/>
</dbReference>
<sequence>MDAAELARWTRFAMRGGIGKRMATHGCVADLMFLKDDEIMQLPEYEGQYLGCCEGVVGRFQGLHVHFHYRLKKPVMAKRSSLHSSKSPTPYVQSTTASP</sequence>
<gene>
    <name evidence="1" type="ORF">BDN72DRAFT_748107</name>
</gene>
<evidence type="ECO:0000313" key="2">
    <source>
        <dbReference type="Proteomes" id="UP000308600"/>
    </source>
</evidence>
<organism evidence="1 2">
    <name type="scientific">Pluteus cervinus</name>
    <dbReference type="NCBI Taxonomy" id="181527"/>
    <lineage>
        <taxon>Eukaryota</taxon>
        <taxon>Fungi</taxon>
        <taxon>Dikarya</taxon>
        <taxon>Basidiomycota</taxon>
        <taxon>Agaricomycotina</taxon>
        <taxon>Agaricomycetes</taxon>
        <taxon>Agaricomycetidae</taxon>
        <taxon>Agaricales</taxon>
        <taxon>Pluteineae</taxon>
        <taxon>Pluteaceae</taxon>
        <taxon>Pluteus</taxon>
    </lineage>
</organism>
<reference evidence="1 2" key="1">
    <citation type="journal article" date="2019" name="Nat. Ecol. Evol.">
        <title>Megaphylogeny resolves global patterns of mushroom evolution.</title>
        <authorList>
            <person name="Varga T."/>
            <person name="Krizsan K."/>
            <person name="Foldi C."/>
            <person name="Dima B."/>
            <person name="Sanchez-Garcia M."/>
            <person name="Sanchez-Ramirez S."/>
            <person name="Szollosi G.J."/>
            <person name="Szarkandi J.G."/>
            <person name="Papp V."/>
            <person name="Albert L."/>
            <person name="Andreopoulos W."/>
            <person name="Angelini C."/>
            <person name="Antonin V."/>
            <person name="Barry K.W."/>
            <person name="Bougher N.L."/>
            <person name="Buchanan P."/>
            <person name="Buyck B."/>
            <person name="Bense V."/>
            <person name="Catcheside P."/>
            <person name="Chovatia M."/>
            <person name="Cooper J."/>
            <person name="Damon W."/>
            <person name="Desjardin D."/>
            <person name="Finy P."/>
            <person name="Geml J."/>
            <person name="Haridas S."/>
            <person name="Hughes K."/>
            <person name="Justo A."/>
            <person name="Karasinski D."/>
            <person name="Kautmanova I."/>
            <person name="Kiss B."/>
            <person name="Kocsube S."/>
            <person name="Kotiranta H."/>
            <person name="LaButti K.M."/>
            <person name="Lechner B.E."/>
            <person name="Liimatainen K."/>
            <person name="Lipzen A."/>
            <person name="Lukacs Z."/>
            <person name="Mihaltcheva S."/>
            <person name="Morgado L.N."/>
            <person name="Niskanen T."/>
            <person name="Noordeloos M.E."/>
            <person name="Ohm R.A."/>
            <person name="Ortiz-Santana B."/>
            <person name="Ovrebo C."/>
            <person name="Racz N."/>
            <person name="Riley R."/>
            <person name="Savchenko A."/>
            <person name="Shiryaev A."/>
            <person name="Soop K."/>
            <person name="Spirin V."/>
            <person name="Szebenyi C."/>
            <person name="Tomsovsky M."/>
            <person name="Tulloss R.E."/>
            <person name="Uehling J."/>
            <person name="Grigoriev I.V."/>
            <person name="Vagvolgyi C."/>
            <person name="Papp T."/>
            <person name="Martin F.M."/>
            <person name="Miettinen O."/>
            <person name="Hibbett D.S."/>
            <person name="Nagy L.G."/>
        </authorList>
    </citation>
    <scope>NUCLEOTIDE SEQUENCE [LARGE SCALE GENOMIC DNA]</scope>
    <source>
        <strain evidence="1 2">NL-1719</strain>
    </source>
</reference>
<evidence type="ECO:0000313" key="1">
    <source>
        <dbReference type="EMBL" id="TFK68599.1"/>
    </source>
</evidence>
<accession>A0ACD3ATN0</accession>